<dbReference type="SUPFAM" id="SSF52833">
    <property type="entry name" value="Thioredoxin-like"/>
    <property type="match status" value="1"/>
</dbReference>
<reference evidence="2" key="1">
    <citation type="submission" date="2019-03" db="EMBL/GenBank/DDBJ databases">
        <title>Weissella sp. 26KH-42 Genome sequencing.</title>
        <authorList>
            <person name="Heo J."/>
            <person name="Kim S.-J."/>
            <person name="Kim J.-S."/>
            <person name="Hong S.-B."/>
            <person name="Kwon S.-W."/>
        </authorList>
    </citation>
    <scope>NUCLEOTIDE SEQUENCE [LARGE SCALE GENOMIC DNA]</scope>
    <source>
        <strain evidence="2">26KH-42</strain>
    </source>
</reference>
<keyword evidence="2" id="KW-1185">Reference proteome</keyword>
<dbReference type="Pfam" id="PF13743">
    <property type="entry name" value="Thioredoxin_5"/>
    <property type="match status" value="1"/>
</dbReference>
<name>A0A4P6YRQ3_9LACO</name>
<accession>A0A4P6YRQ3</accession>
<dbReference type="Proteomes" id="UP000292886">
    <property type="component" value="Chromosome"/>
</dbReference>
<dbReference type="Gene3D" id="3.40.30.10">
    <property type="entry name" value="Glutaredoxin"/>
    <property type="match status" value="1"/>
</dbReference>
<protein>
    <recommendedName>
        <fullName evidence="3">Dithiol-disulfide isomerase</fullName>
    </recommendedName>
</protein>
<dbReference type="AlphaFoldDB" id="A0A4P6YRQ3"/>
<dbReference type="OrthoDB" id="2156137at2"/>
<dbReference type="EMBL" id="CP037940">
    <property type="protein sequence ID" value="QBO35306.1"/>
    <property type="molecule type" value="Genomic_DNA"/>
</dbReference>
<evidence type="ECO:0000313" key="2">
    <source>
        <dbReference type="Proteomes" id="UP000292886"/>
    </source>
</evidence>
<sequence>MLEIFHFINPLQMESMTAEKHLLTKTAALKTKTNYKFIPMNNLQVVNSYFATSDQEASLANRNKIAQLLYQISTDYEAMAFQGQRKARQFLLALQTALLVNQQPYSSALVIGIADDLNTDVAMFQEDRSAPATAQIVRANQQLATEMGVASTPSAILFDYDRFDYGLIIDDFDEVRLAEFFNEHSLQPREKIARPNILRVVGR</sequence>
<dbReference type="InterPro" id="IPR036249">
    <property type="entry name" value="Thioredoxin-like_sf"/>
</dbReference>
<proteinExistence type="predicted"/>
<organism evidence="1 2">
    <name type="scientific">Periweissella cryptocerci</name>
    <dbReference type="NCBI Taxonomy" id="2506420"/>
    <lineage>
        <taxon>Bacteria</taxon>
        <taxon>Bacillati</taxon>
        <taxon>Bacillota</taxon>
        <taxon>Bacilli</taxon>
        <taxon>Lactobacillales</taxon>
        <taxon>Lactobacillaceae</taxon>
        <taxon>Periweissella</taxon>
    </lineage>
</organism>
<dbReference type="RefSeq" id="WP_133362386.1">
    <property type="nucleotide sequence ID" value="NZ_CP037940.1"/>
</dbReference>
<gene>
    <name evidence="1" type="ORF">EQG49_01920</name>
</gene>
<evidence type="ECO:0000313" key="1">
    <source>
        <dbReference type="EMBL" id="QBO35306.1"/>
    </source>
</evidence>
<evidence type="ECO:0008006" key="3">
    <source>
        <dbReference type="Google" id="ProtNLM"/>
    </source>
</evidence>
<dbReference type="KEGG" id="wei:EQG49_01920"/>